<dbReference type="InterPro" id="IPR003959">
    <property type="entry name" value="ATPase_AAA_core"/>
</dbReference>
<feature type="compositionally biased region" description="Basic and acidic residues" evidence="2">
    <location>
        <begin position="15"/>
        <end position="24"/>
    </location>
</feature>
<dbReference type="Pfam" id="PF00004">
    <property type="entry name" value="AAA"/>
    <property type="match status" value="1"/>
</dbReference>
<dbReference type="AlphaFoldDB" id="A0A2K3LTE7"/>
<organism evidence="5 6">
    <name type="scientific">Trifolium pratense</name>
    <name type="common">Red clover</name>
    <dbReference type="NCBI Taxonomy" id="57577"/>
    <lineage>
        <taxon>Eukaryota</taxon>
        <taxon>Viridiplantae</taxon>
        <taxon>Streptophyta</taxon>
        <taxon>Embryophyta</taxon>
        <taxon>Tracheophyta</taxon>
        <taxon>Spermatophyta</taxon>
        <taxon>Magnoliopsida</taxon>
        <taxon>eudicotyledons</taxon>
        <taxon>Gunneridae</taxon>
        <taxon>Pentapetalae</taxon>
        <taxon>rosids</taxon>
        <taxon>fabids</taxon>
        <taxon>Fabales</taxon>
        <taxon>Fabaceae</taxon>
        <taxon>Papilionoideae</taxon>
        <taxon>50 kb inversion clade</taxon>
        <taxon>NPAAA clade</taxon>
        <taxon>Hologalegina</taxon>
        <taxon>IRL clade</taxon>
        <taxon>Trifolieae</taxon>
        <taxon>Trifolium</taxon>
    </lineage>
</organism>
<dbReference type="Proteomes" id="UP000236291">
    <property type="component" value="Unassembled WGS sequence"/>
</dbReference>
<dbReference type="PANTHER" id="PTHR48470">
    <property type="entry name" value="CELL DIVISION CONTROL PROTEIN 48 C ISOFORM 1"/>
    <property type="match status" value="1"/>
</dbReference>
<sequence length="215" mass="24312">TRSGSEVSQHKSKASKKDELDSKEVVTSIQSKEGGSVTLDWEIWINHIYRKANYREKANDDSEAPDEPHRHVLVIGATNKPNAIDSSLRRPGRFDPTSTSGFVGADLEALANEAGIVAMNRICNEMKFKLSQDLTNEPDEDSWKKPLLHENDIEKCAITMSDFEEAIKMVQPSLTREGFAAIPNVKWEDVGALDHVREVFDNYILKRMKHPDDYK</sequence>
<feature type="domain" description="AAA ATPase AAA+ lid" evidence="4">
    <location>
        <begin position="99"/>
        <end position="127"/>
    </location>
</feature>
<feature type="non-terminal residue" evidence="5">
    <location>
        <position position="1"/>
    </location>
</feature>
<dbReference type="InterPro" id="IPR003960">
    <property type="entry name" value="ATPase_AAA_CS"/>
</dbReference>
<name>A0A2K3LTE7_TRIPR</name>
<feature type="non-terminal residue" evidence="5">
    <location>
        <position position="215"/>
    </location>
</feature>
<dbReference type="InterPro" id="IPR041569">
    <property type="entry name" value="AAA_lid_3"/>
</dbReference>
<evidence type="ECO:0000256" key="1">
    <source>
        <dbReference type="RuleBase" id="RU003651"/>
    </source>
</evidence>
<dbReference type="GO" id="GO:0051301">
    <property type="term" value="P:cell division"/>
    <property type="evidence" value="ECO:0007669"/>
    <property type="project" value="UniProtKB-KW"/>
</dbReference>
<gene>
    <name evidence="5" type="ORF">L195_g037836</name>
</gene>
<dbReference type="InterPro" id="IPR055278">
    <property type="entry name" value="CDC48c"/>
</dbReference>
<dbReference type="Gene3D" id="3.40.50.300">
    <property type="entry name" value="P-loop containing nucleotide triphosphate hydrolases"/>
    <property type="match status" value="1"/>
</dbReference>
<dbReference type="PROSITE" id="PS00674">
    <property type="entry name" value="AAA"/>
    <property type="match status" value="1"/>
</dbReference>
<protein>
    <submittedName>
        <fullName evidence="5">Cell division control protein 48 c-like</fullName>
    </submittedName>
</protein>
<comment type="caution">
    <text evidence="5">The sequence shown here is derived from an EMBL/GenBank/DDBJ whole genome shotgun (WGS) entry which is preliminary data.</text>
</comment>
<evidence type="ECO:0000313" key="6">
    <source>
        <dbReference type="Proteomes" id="UP000236291"/>
    </source>
</evidence>
<proteinExistence type="inferred from homology"/>
<feature type="region of interest" description="Disordered" evidence="2">
    <location>
        <begin position="1"/>
        <end position="31"/>
    </location>
</feature>
<keyword evidence="5" id="KW-0131">Cell cycle</keyword>
<dbReference type="GO" id="GO:0005524">
    <property type="term" value="F:ATP binding"/>
    <property type="evidence" value="ECO:0007669"/>
    <property type="project" value="UniProtKB-KW"/>
</dbReference>
<accession>A0A2K3LTE7</accession>
<dbReference type="Gene3D" id="1.10.8.60">
    <property type="match status" value="1"/>
</dbReference>
<dbReference type="InterPro" id="IPR027417">
    <property type="entry name" value="P-loop_NTPase"/>
</dbReference>
<reference evidence="5 6" key="1">
    <citation type="journal article" date="2014" name="Am. J. Bot.">
        <title>Genome assembly and annotation for red clover (Trifolium pratense; Fabaceae).</title>
        <authorList>
            <person name="Istvanek J."/>
            <person name="Jaros M."/>
            <person name="Krenek A."/>
            <person name="Repkova J."/>
        </authorList>
    </citation>
    <scope>NUCLEOTIDE SEQUENCE [LARGE SCALE GENOMIC DNA]</scope>
    <source>
        <strain evidence="6">cv. Tatra</strain>
        <tissue evidence="5">Young leaves</tissue>
    </source>
</reference>
<evidence type="ECO:0000313" key="5">
    <source>
        <dbReference type="EMBL" id="PNX81811.1"/>
    </source>
</evidence>
<reference evidence="5 6" key="2">
    <citation type="journal article" date="2017" name="Front. Plant Sci.">
        <title>Gene Classification and Mining of Molecular Markers Useful in Red Clover (Trifolium pratense) Breeding.</title>
        <authorList>
            <person name="Istvanek J."/>
            <person name="Dluhosova J."/>
            <person name="Dluhos P."/>
            <person name="Patkova L."/>
            <person name="Nedelnik J."/>
            <person name="Repkova J."/>
        </authorList>
    </citation>
    <scope>NUCLEOTIDE SEQUENCE [LARGE SCALE GENOMIC DNA]</scope>
    <source>
        <strain evidence="6">cv. Tatra</strain>
        <tissue evidence="5">Young leaves</tissue>
    </source>
</reference>
<keyword evidence="5" id="KW-0132">Cell division</keyword>
<dbReference type="PANTHER" id="PTHR48470:SF1">
    <property type="entry name" value="CELL DIVISION CONTROL PROTEIN 48 C ISOFORM 1"/>
    <property type="match status" value="1"/>
</dbReference>
<evidence type="ECO:0000259" key="4">
    <source>
        <dbReference type="Pfam" id="PF17862"/>
    </source>
</evidence>
<dbReference type="Pfam" id="PF17862">
    <property type="entry name" value="AAA_lid_3"/>
    <property type="match status" value="1"/>
</dbReference>
<dbReference type="STRING" id="57577.A0A2K3LTE7"/>
<comment type="similarity">
    <text evidence="1">Belongs to the AAA ATPase family.</text>
</comment>
<dbReference type="SUPFAM" id="SSF52540">
    <property type="entry name" value="P-loop containing nucleoside triphosphate hydrolases"/>
    <property type="match status" value="1"/>
</dbReference>
<feature type="domain" description="ATPase AAA-type core" evidence="3">
    <location>
        <begin position="66"/>
        <end position="96"/>
    </location>
</feature>
<dbReference type="GO" id="GO:0016887">
    <property type="term" value="F:ATP hydrolysis activity"/>
    <property type="evidence" value="ECO:0007669"/>
    <property type="project" value="InterPro"/>
</dbReference>
<evidence type="ECO:0000256" key="2">
    <source>
        <dbReference type="SAM" id="MobiDB-lite"/>
    </source>
</evidence>
<keyword evidence="1" id="KW-0067">ATP-binding</keyword>
<dbReference type="EMBL" id="ASHM01040642">
    <property type="protein sequence ID" value="PNX81811.1"/>
    <property type="molecule type" value="Genomic_DNA"/>
</dbReference>
<keyword evidence="1" id="KW-0547">Nucleotide-binding</keyword>
<evidence type="ECO:0000259" key="3">
    <source>
        <dbReference type="Pfam" id="PF00004"/>
    </source>
</evidence>